<evidence type="ECO:0000313" key="4">
    <source>
        <dbReference type="Proteomes" id="UP000700732"/>
    </source>
</evidence>
<evidence type="ECO:0000256" key="2">
    <source>
        <dbReference type="ARBA" id="ARBA00008799"/>
    </source>
</evidence>
<dbReference type="CDD" id="cd01627">
    <property type="entry name" value="HAD_TPP"/>
    <property type="match status" value="1"/>
</dbReference>
<dbReference type="Pfam" id="PF02358">
    <property type="entry name" value="Trehalose_PPase"/>
    <property type="match status" value="1"/>
</dbReference>
<gene>
    <name evidence="3" type="ORF">FH603_4804</name>
</gene>
<dbReference type="SUPFAM" id="SSF53756">
    <property type="entry name" value="UDP-Glycosyltransferase/glycogen phosphorylase"/>
    <property type="match status" value="1"/>
</dbReference>
<dbReference type="NCBIfam" id="TIGR00685">
    <property type="entry name" value="T6PP"/>
    <property type="match status" value="1"/>
</dbReference>
<dbReference type="CDD" id="cd03788">
    <property type="entry name" value="GT20_TPS"/>
    <property type="match status" value="1"/>
</dbReference>
<dbReference type="PANTHER" id="PTHR10788:SF106">
    <property type="entry name" value="BCDNA.GH08860"/>
    <property type="match status" value="1"/>
</dbReference>
<dbReference type="RefSeq" id="WP_186740595.1">
    <property type="nucleotide sequence ID" value="NZ_VFIA01000041.1"/>
</dbReference>
<name>A0ABR6WEC3_9BACT</name>
<dbReference type="InterPro" id="IPR003337">
    <property type="entry name" value="Trehalose_PPase"/>
</dbReference>
<dbReference type="Pfam" id="PF00982">
    <property type="entry name" value="Glyco_transf_20"/>
    <property type="match status" value="1"/>
</dbReference>
<evidence type="ECO:0000256" key="1">
    <source>
        <dbReference type="ARBA" id="ARBA00006330"/>
    </source>
</evidence>
<proteinExistence type="inferred from homology"/>
<comment type="similarity">
    <text evidence="2">Belongs to the glycosyltransferase 20 family.</text>
</comment>
<dbReference type="NCBIfam" id="TIGR01484">
    <property type="entry name" value="HAD-SF-IIB"/>
    <property type="match status" value="1"/>
</dbReference>
<comment type="similarity">
    <text evidence="1">In the C-terminal section; belongs to the trehalose phosphatase family.</text>
</comment>
<keyword evidence="4" id="KW-1185">Reference proteome</keyword>
<dbReference type="Proteomes" id="UP000700732">
    <property type="component" value="Unassembled WGS sequence"/>
</dbReference>
<dbReference type="PANTHER" id="PTHR10788">
    <property type="entry name" value="TREHALOSE-6-PHOSPHATE SYNTHASE"/>
    <property type="match status" value="1"/>
</dbReference>
<dbReference type="InterPro" id="IPR023214">
    <property type="entry name" value="HAD_sf"/>
</dbReference>
<accession>A0ABR6WEC3</accession>
<reference evidence="3 4" key="1">
    <citation type="submission" date="2019-06" db="EMBL/GenBank/DDBJ databases">
        <title>Spirosoma utsteinense sp. nov. isolated from Antarctic ice-free soils.</title>
        <authorList>
            <person name="Tahon G."/>
        </authorList>
    </citation>
    <scope>NUCLEOTIDE SEQUENCE [LARGE SCALE GENOMIC DNA]</scope>
    <source>
        <strain evidence="3 4">LMG 31447</strain>
    </source>
</reference>
<dbReference type="InterPro" id="IPR001830">
    <property type="entry name" value="Glyco_trans_20"/>
</dbReference>
<dbReference type="SUPFAM" id="SSF56784">
    <property type="entry name" value="HAD-like"/>
    <property type="match status" value="1"/>
</dbReference>
<sequence>MKNNRLIIISYRLPFSIKTDQKTATVQSSSGGLVTAVKSLDLSQSAHKPIWIGCADFTQRQWEKHRHLVDDDFEYVPVFLDKATQKGFYNGFSNSVLWPLFHYFPSYVDYHDEHLRAYQAANQQVCETVVEHLQPNDEVWVHDYHFLGLPQLIRERVPTASIGFFLHIPFPSNEMLRLLPKRCRDYLLTGLLGANLIGFHTNDYLIHFLESVQLNLGLPHQMAKILYQDHCVQGQAFPIGINYGLYHDAYDEPDVVAERAELHQAYPGKIIFSVDRLDYTKGVMQRLDALEAFLQTHSEWIGKLVFILVVIPSRDEIQTYWERKQMIEQAVGRINGKFATLTWMPIVYRYASLSFPQLMGLYTACDVALITPLRDGMNLVAKEFIASRQDQQGVLVLSELTGAANELGQALMVNPLDEYEVAERLAEALAMPPEEQERRIAIMQKRISTYSVQEWAADFFNVLQTASRGSHQKSQVVALKGSSKHNLLVAYEQAQSRLLLLDYDGTMAEFTARPDQTTPSVEVISLIRELAASPQNNVVIISERSHETLESLLEGLPIDIVAEHGTYLRQEGIWRSSILDDSHWKETVRPLLEGFVSRCDGSFIDEKSHSIAWHYREVSETIGFERSRELVLTLNALLPYQLRAIDGNKVVEVKIADTDKGRMARQLAMAYPYDFVLAVGDDSTDEDMFRDLTGDGHYTVKVGRGATTAGYRLDSVKEVLSLLTAFVKATPYTPDKHTGSMVS</sequence>
<protein>
    <submittedName>
        <fullName evidence="3">Trehalose 6-phosphate synthase/phosphatase</fullName>
    </submittedName>
</protein>
<organism evidence="3 4">
    <name type="scientific">Spirosoma utsteinense</name>
    <dbReference type="NCBI Taxonomy" id="2585773"/>
    <lineage>
        <taxon>Bacteria</taxon>
        <taxon>Pseudomonadati</taxon>
        <taxon>Bacteroidota</taxon>
        <taxon>Cytophagia</taxon>
        <taxon>Cytophagales</taxon>
        <taxon>Cytophagaceae</taxon>
        <taxon>Spirosoma</taxon>
    </lineage>
</organism>
<dbReference type="EMBL" id="VFIA01000041">
    <property type="protein sequence ID" value="MBC3794277.1"/>
    <property type="molecule type" value="Genomic_DNA"/>
</dbReference>
<dbReference type="Gene3D" id="3.40.50.1000">
    <property type="entry name" value="HAD superfamily/HAD-like"/>
    <property type="match status" value="1"/>
</dbReference>
<evidence type="ECO:0000313" key="3">
    <source>
        <dbReference type="EMBL" id="MBC3794277.1"/>
    </source>
</evidence>
<dbReference type="InterPro" id="IPR036412">
    <property type="entry name" value="HAD-like_sf"/>
</dbReference>
<dbReference type="InterPro" id="IPR006379">
    <property type="entry name" value="HAD-SF_hydro_IIB"/>
</dbReference>
<dbReference type="Gene3D" id="3.30.70.1020">
    <property type="entry name" value="Trehalose-6-phosphate phosphatase related protein, domain 2"/>
    <property type="match status" value="1"/>
</dbReference>
<comment type="caution">
    <text evidence="3">The sequence shown here is derived from an EMBL/GenBank/DDBJ whole genome shotgun (WGS) entry which is preliminary data.</text>
</comment>
<dbReference type="Gene3D" id="3.40.50.2000">
    <property type="entry name" value="Glycogen Phosphorylase B"/>
    <property type="match status" value="2"/>
</dbReference>
<dbReference type="NCBIfam" id="NF011071">
    <property type="entry name" value="PRK14501.1"/>
    <property type="match status" value="1"/>
</dbReference>